<dbReference type="EMBL" id="LR796471">
    <property type="protein sequence ID" value="CAB4146510.1"/>
    <property type="molecule type" value="Genomic_DNA"/>
</dbReference>
<feature type="compositionally biased region" description="Basic and acidic residues" evidence="1">
    <location>
        <begin position="79"/>
        <end position="90"/>
    </location>
</feature>
<dbReference type="InterPro" id="IPR036390">
    <property type="entry name" value="WH_DNA-bd_sf"/>
</dbReference>
<organism evidence="2">
    <name type="scientific">uncultured Caudovirales phage</name>
    <dbReference type="NCBI Taxonomy" id="2100421"/>
    <lineage>
        <taxon>Viruses</taxon>
        <taxon>Duplodnaviria</taxon>
        <taxon>Heunggongvirae</taxon>
        <taxon>Uroviricota</taxon>
        <taxon>Caudoviricetes</taxon>
        <taxon>Peduoviridae</taxon>
        <taxon>Maltschvirus</taxon>
        <taxon>Maltschvirus maltsch</taxon>
    </lineage>
</organism>
<accession>A0A6J5MNC0</accession>
<dbReference type="EMBL" id="LR796707">
    <property type="protein sequence ID" value="CAB4160953.1"/>
    <property type="molecule type" value="Genomic_DNA"/>
</dbReference>
<dbReference type="SUPFAM" id="SSF46785">
    <property type="entry name" value="Winged helix' DNA-binding domain"/>
    <property type="match status" value="1"/>
</dbReference>
<name>A0A6J5MNC0_9CAUD</name>
<gene>
    <name evidence="2" type="ORF">UFOVP503_28</name>
    <name evidence="3" type="ORF">UFOVP763_22</name>
</gene>
<evidence type="ECO:0000256" key="1">
    <source>
        <dbReference type="SAM" id="MobiDB-lite"/>
    </source>
</evidence>
<proteinExistence type="predicted"/>
<evidence type="ECO:0000313" key="3">
    <source>
        <dbReference type="EMBL" id="CAB4160953.1"/>
    </source>
</evidence>
<sequence length="109" mass="12609">MRKQVKMGAVLYAQMCALMLPGDLTCQEIADETGLHLVTVYQYTRELHRFGAAHIVRYEPDARGRHIIKIYKLGKGKDAPRVRMTQAERQKRMRDKRRAMNDPLLQLAA</sequence>
<feature type="region of interest" description="Disordered" evidence="1">
    <location>
        <begin position="79"/>
        <end position="109"/>
    </location>
</feature>
<evidence type="ECO:0000313" key="2">
    <source>
        <dbReference type="EMBL" id="CAB4146510.1"/>
    </source>
</evidence>
<reference evidence="2" key="1">
    <citation type="submission" date="2020-04" db="EMBL/GenBank/DDBJ databases">
        <authorList>
            <person name="Chiriac C."/>
            <person name="Salcher M."/>
            <person name="Ghai R."/>
            <person name="Kavagutti S V."/>
        </authorList>
    </citation>
    <scope>NUCLEOTIDE SEQUENCE</scope>
</reference>
<protein>
    <submittedName>
        <fullName evidence="2">Uncharacterized protein</fullName>
    </submittedName>
</protein>